<dbReference type="GO" id="GO:0006122">
    <property type="term" value="P:mitochondrial electron transport, ubiquinol to cytochrome c"/>
    <property type="evidence" value="ECO:0007669"/>
    <property type="project" value="TreeGrafter"/>
</dbReference>
<keyword evidence="8" id="KW-0999">Mitochondrion inner membrane</keyword>
<evidence type="ECO:0000256" key="4">
    <source>
        <dbReference type="ARBA" id="ARBA00022617"/>
    </source>
</evidence>
<sequence length="252" mass="28053">MRRFFVFVLVATWLAVPAVASSEEKPLLAAQSWPWRGIFGSYDKDQLRRGFMVYSEVCANCHGLRLVAYRNLVDIGFTDEEIKTIAAEKEVQDGPNEQGEMFTRFARPSDRFVSPYANDQAARVANNGALPPDLSLMAKARAGGPDYLYSLLTGYEDPPSDVILTPGMNYNKAFPGQQIAMPQPLFEDMVTYDDGTSASLPQLAKDVTAFLNWTAEPELDARHALGLKTLAFLVFLTGLFYALKRQIWSGVH</sequence>
<dbReference type="SUPFAM" id="SSF81496">
    <property type="entry name" value="Cytochrome c1 subunit of cytochrome bc1 complex (Ubiquinol-cytochrome c reductase), transmembrane anchor"/>
    <property type="match status" value="1"/>
</dbReference>
<dbReference type="GO" id="GO:0020037">
    <property type="term" value="F:heme binding"/>
    <property type="evidence" value="ECO:0007669"/>
    <property type="project" value="InterPro"/>
</dbReference>
<keyword evidence="11" id="KW-0408">Iron</keyword>
<keyword evidence="3" id="KW-0813">Transport</keyword>
<dbReference type="PANTHER" id="PTHR10266:SF3">
    <property type="entry name" value="CYTOCHROME C1, HEME PROTEIN, MITOCHONDRIAL"/>
    <property type="match status" value="1"/>
</dbReference>
<dbReference type="GO" id="GO:0009055">
    <property type="term" value="F:electron transfer activity"/>
    <property type="evidence" value="ECO:0007669"/>
    <property type="project" value="InterPro"/>
</dbReference>
<evidence type="ECO:0000256" key="3">
    <source>
        <dbReference type="ARBA" id="ARBA00022448"/>
    </source>
</evidence>
<evidence type="ECO:0000256" key="6">
    <source>
        <dbReference type="ARBA" id="ARBA00022692"/>
    </source>
</evidence>
<evidence type="ECO:0000256" key="13">
    <source>
        <dbReference type="ARBA" id="ARBA00023136"/>
    </source>
</evidence>
<dbReference type="GO" id="GO:0046872">
    <property type="term" value="F:metal ion binding"/>
    <property type="evidence" value="ECO:0007669"/>
    <property type="project" value="UniProtKB-KW"/>
</dbReference>
<evidence type="ECO:0000256" key="9">
    <source>
        <dbReference type="ARBA" id="ARBA00022982"/>
    </source>
</evidence>
<dbReference type="Gene3D" id="1.20.5.100">
    <property type="entry name" value="Cytochrome c1, transmembrane anchor, C-terminal"/>
    <property type="match status" value="1"/>
</dbReference>
<evidence type="ECO:0000256" key="5">
    <source>
        <dbReference type="ARBA" id="ARBA00022660"/>
    </source>
</evidence>
<comment type="similarity">
    <text evidence="2">Belongs to the cytochrome c family.</text>
</comment>
<dbReference type="FunFam" id="1.10.760.10:FF:000011">
    <property type="entry name" value="Cytochrome c1, putative"/>
    <property type="match status" value="1"/>
</dbReference>
<dbReference type="AlphaFoldDB" id="A0A484H684"/>
<gene>
    <name evidence="15" type="ORF">RIEGSTA812A_PEG_364</name>
</gene>
<dbReference type="InterPro" id="IPR009056">
    <property type="entry name" value="Cyt_c-like_dom"/>
</dbReference>
<name>A0A484H684_9ZZZZ</name>
<evidence type="ECO:0000256" key="11">
    <source>
        <dbReference type="ARBA" id="ARBA00023004"/>
    </source>
</evidence>
<organism evidence="15">
    <name type="scientific">invertebrate metagenome</name>
    <dbReference type="NCBI Taxonomy" id="1711999"/>
    <lineage>
        <taxon>unclassified sequences</taxon>
        <taxon>metagenomes</taxon>
        <taxon>organismal metagenomes</taxon>
    </lineage>
</organism>
<dbReference type="Gene3D" id="1.10.760.10">
    <property type="entry name" value="Cytochrome c-like domain"/>
    <property type="match status" value="1"/>
</dbReference>
<keyword evidence="12" id="KW-0496">Mitochondrion</keyword>
<comment type="subcellular location">
    <subcellularLocation>
        <location evidence="1">Mitochondrion inner membrane</location>
    </subcellularLocation>
</comment>
<dbReference type="InterPro" id="IPR002326">
    <property type="entry name" value="Cyt_c1"/>
</dbReference>
<dbReference type="GO" id="GO:0005743">
    <property type="term" value="C:mitochondrial inner membrane"/>
    <property type="evidence" value="ECO:0007669"/>
    <property type="project" value="UniProtKB-SubCell"/>
</dbReference>
<accession>A0A484H684</accession>
<dbReference type="EMBL" id="LR026963">
    <property type="protein sequence ID" value="VBB68891.1"/>
    <property type="molecule type" value="Genomic_DNA"/>
</dbReference>
<keyword evidence="5" id="KW-0679">Respiratory chain</keyword>
<evidence type="ECO:0000256" key="12">
    <source>
        <dbReference type="ARBA" id="ARBA00023128"/>
    </source>
</evidence>
<dbReference type="Pfam" id="PF02167">
    <property type="entry name" value="Cytochrom_C1"/>
    <property type="match status" value="1"/>
</dbReference>
<evidence type="ECO:0000256" key="7">
    <source>
        <dbReference type="ARBA" id="ARBA00022723"/>
    </source>
</evidence>
<keyword evidence="13" id="KW-0472">Membrane</keyword>
<keyword evidence="10" id="KW-1133">Transmembrane helix</keyword>
<evidence type="ECO:0000256" key="8">
    <source>
        <dbReference type="ARBA" id="ARBA00022792"/>
    </source>
</evidence>
<protein>
    <submittedName>
        <fullName evidence="15">Ubiquinol cytochrome C oxidoreductase, cytochrome C1 subunit</fullName>
    </submittedName>
</protein>
<evidence type="ECO:0000256" key="10">
    <source>
        <dbReference type="ARBA" id="ARBA00022989"/>
    </source>
</evidence>
<dbReference type="InterPro" id="IPR021157">
    <property type="entry name" value="Cyt_c1_TM_anchor_C"/>
</dbReference>
<dbReference type="SUPFAM" id="SSF46626">
    <property type="entry name" value="Cytochrome c"/>
    <property type="match status" value="1"/>
</dbReference>
<reference evidence="15" key="1">
    <citation type="submission" date="2018-10" db="EMBL/GenBank/DDBJ databases">
        <authorList>
            <person name="Gruber-Vodicka H."/>
            <person name="Jaeckle O."/>
        </authorList>
    </citation>
    <scope>NUCLEOTIDE SEQUENCE</scope>
</reference>
<evidence type="ECO:0000256" key="1">
    <source>
        <dbReference type="ARBA" id="ARBA00004273"/>
    </source>
</evidence>
<proteinExistence type="inferred from homology"/>
<keyword evidence="6" id="KW-0812">Transmembrane</keyword>
<evidence type="ECO:0000259" key="14">
    <source>
        <dbReference type="PROSITE" id="PS51007"/>
    </source>
</evidence>
<dbReference type="PRINTS" id="PR00603">
    <property type="entry name" value="CYTOCHROMEC1"/>
</dbReference>
<evidence type="ECO:0000313" key="15">
    <source>
        <dbReference type="EMBL" id="VBB68891.1"/>
    </source>
</evidence>
<feature type="domain" description="Cytochrome c" evidence="14">
    <location>
        <begin position="45"/>
        <end position="197"/>
    </location>
</feature>
<evidence type="ECO:0000256" key="2">
    <source>
        <dbReference type="ARBA" id="ARBA00006488"/>
    </source>
</evidence>
<dbReference type="InterPro" id="IPR036909">
    <property type="entry name" value="Cyt_c-like_dom_sf"/>
</dbReference>
<keyword evidence="7" id="KW-0479">Metal-binding</keyword>
<keyword evidence="4" id="KW-0349">Heme</keyword>
<dbReference type="PANTHER" id="PTHR10266">
    <property type="entry name" value="CYTOCHROME C1"/>
    <property type="match status" value="1"/>
</dbReference>
<dbReference type="PROSITE" id="PS51007">
    <property type="entry name" value="CYTC"/>
    <property type="match status" value="1"/>
</dbReference>
<keyword evidence="9" id="KW-0249">Electron transport</keyword>